<feature type="compositionally biased region" description="Low complexity" evidence="4">
    <location>
        <begin position="92"/>
        <end position="103"/>
    </location>
</feature>
<feature type="compositionally biased region" description="Polar residues" evidence="4">
    <location>
        <begin position="75"/>
        <end position="86"/>
    </location>
</feature>
<feature type="non-terminal residue" evidence="6">
    <location>
        <position position="370"/>
    </location>
</feature>
<dbReference type="PANTHER" id="PTHR10270">
    <property type="entry name" value="SOX TRANSCRIPTION FACTOR"/>
    <property type="match status" value="1"/>
</dbReference>
<keyword evidence="7" id="KW-1185">Reference proteome</keyword>
<dbReference type="InterPro" id="IPR009071">
    <property type="entry name" value="HMG_box_dom"/>
</dbReference>
<dbReference type="InterPro" id="IPR036910">
    <property type="entry name" value="HMG_box_dom_sf"/>
</dbReference>
<feature type="region of interest" description="Disordered" evidence="4">
    <location>
        <begin position="138"/>
        <end position="157"/>
    </location>
</feature>
<dbReference type="Gene3D" id="1.10.30.10">
    <property type="entry name" value="High mobility group box domain"/>
    <property type="match status" value="1"/>
</dbReference>
<dbReference type="PROSITE" id="PS50118">
    <property type="entry name" value="HMG_BOX_2"/>
    <property type="match status" value="1"/>
</dbReference>
<organism evidence="6 7">
    <name type="scientific">Marasmius crinis-equi</name>
    <dbReference type="NCBI Taxonomy" id="585013"/>
    <lineage>
        <taxon>Eukaryota</taxon>
        <taxon>Fungi</taxon>
        <taxon>Dikarya</taxon>
        <taxon>Basidiomycota</taxon>
        <taxon>Agaricomycotina</taxon>
        <taxon>Agaricomycetes</taxon>
        <taxon>Agaricomycetidae</taxon>
        <taxon>Agaricales</taxon>
        <taxon>Marasmiineae</taxon>
        <taxon>Marasmiaceae</taxon>
        <taxon>Marasmius</taxon>
    </lineage>
</organism>
<dbReference type="PANTHER" id="PTHR10270:SF161">
    <property type="entry name" value="SEX-DETERMINING REGION Y PROTEIN"/>
    <property type="match status" value="1"/>
</dbReference>
<keyword evidence="2" id="KW-0804">Transcription</keyword>
<gene>
    <name evidence="6" type="primary">RFG1_13</name>
    <name evidence="6" type="ORF">V5O48_016679</name>
</gene>
<evidence type="ECO:0000259" key="5">
    <source>
        <dbReference type="PROSITE" id="PS50118"/>
    </source>
</evidence>
<keyword evidence="1 3" id="KW-0238">DNA-binding</keyword>
<evidence type="ECO:0000256" key="3">
    <source>
        <dbReference type="PROSITE-ProRule" id="PRU00267"/>
    </source>
</evidence>
<feature type="compositionally biased region" description="Basic and acidic residues" evidence="4">
    <location>
        <begin position="105"/>
        <end position="114"/>
    </location>
</feature>
<dbReference type="SMART" id="SM00398">
    <property type="entry name" value="HMG"/>
    <property type="match status" value="1"/>
</dbReference>
<evidence type="ECO:0000256" key="4">
    <source>
        <dbReference type="SAM" id="MobiDB-lite"/>
    </source>
</evidence>
<feature type="DNA-binding region" description="HMG box" evidence="3">
    <location>
        <begin position="117"/>
        <end position="192"/>
    </location>
</feature>
<proteinExistence type="predicted"/>
<sequence>MQVLRTHDTQAPSLEVTTDAPRTRRLAIISSTPRDFAFPPTYHLSDSPYSAPPLSPVEPDPHFIAASSAAFSPLHTPTPNSASPASHNRPKASTSSIASTSPSDVDCRPKTGDEGYIKRPENAFILFRRKCREERDALAASNGDKKQRQANPDLSKVISQRWRTLPEGEKKFWEDLAKEKKKEHEQLYPNYVYRPPWVREKSGNARSRKRAKNGTEGLSREESNFSISFVIPPPRAHSRSASAPTPPLLSQVNQLPSLSDAGFLQETYIPEASSPSWERLVVALRDDHGYYEDSEQEEDYLTALSGSDYRTPSPDSDYYTTWSDAVDLEEEVDSEPQPTTLCLLPVNIHEPIVEESSTPYMTPPSSPIPR</sequence>
<feature type="compositionally biased region" description="Basic and acidic residues" evidence="4">
    <location>
        <begin position="138"/>
        <end position="147"/>
    </location>
</feature>
<evidence type="ECO:0000313" key="6">
    <source>
        <dbReference type="EMBL" id="KAL0565344.1"/>
    </source>
</evidence>
<protein>
    <submittedName>
        <fullName evidence="6">Slightly ste11-like protein</fullName>
    </submittedName>
</protein>
<dbReference type="CDD" id="cd01389">
    <property type="entry name" value="HMG-box_ROX1-like"/>
    <property type="match status" value="1"/>
</dbReference>
<name>A0ABR3ER64_9AGAR</name>
<dbReference type="InterPro" id="IPR050140">
    <property type="entry name" value="SRY-related_HMG-box_TF-like"/>
</dbReference>
<evidence type="ECO:0000256" key="1">
    <source>
        <dbReference type="ARBA" id="ARBA00023125"/>
    </source>
</evidence>
<feature type="domain" description="HMG box" evidence="5">
    <location>
        <begin position="117"/>
        <end position="192"/>
    </location>
</feature>
<dbReference type="Pfam" id="PF00505">
    <property type="entry name" value="HMG_box"/>
    <property type="match status" value="1"/>
</dbReference>
<keyword evidence="3" id="KW-0539">Nucleus</keyword>
<dbReference type="SUPFAM" id="SSF47095">
    <property type="entry name" value="HMG-box"/>
    <property type="match status" value="1"/>
</dbReference>
<evidence type="ECO:0000313" key="7">
    <source>
        <dbReference type="Proteomes" id="UP001465976"/>
    </source>
</evidence>
<dbReference type="Proteomes" id="UP001465976">
    <property type="component" value="Unassembled WGS sequence"/>
</dbReference>
<feature type="region of interest" description="Disordered" evidence="4">
    <location>
        <begin position="71"/>
        <end position="114"/>
    </location>
</feature>
<dbReference type="EMBL" id="JBAHYK010002309">
    <property type="protein sequence ID" value="KAL0565344.1"/>
    <property type="molecule type" value="Genomic_DNA"/>
</dbReference>
<comment type="caution">
    <text evidence="6">The sequence shown here is derived from an EMBL/GenBank/DDBJ whole genome shotgun (WGS) entry which is preliminary data.</text>
</comment>
<reference evidence="6 7" key="1">
    <citation type="submission" date="2024-02" db="EMBL/GenBank/DDBJ databases">
        <title>A draft genome for the cacao thread blight pathogen Marasmius crinis-equi.</title>
        <authorList>
            <person name="Cohen S.P."/>
            <person name="Baruah I.K."/>
            <person name="Amoako-Attah I."/>
            <person name="Bukari Y."/>
            <person name="Meinhardt L.W."/>
            <person name="Bailey B.A."/>
        </authorList>
    </citation>
    <scope>NUCLEOTIDE SEQUENCE [LARGE SCALE GENOMIC DNA]</scope>
    <source>
        <strain evidence="6 7">GH-76</strain>
    </source>
</reference>
<accession>A0ABR3ER64</accession>
<evidence type="ECO:0000256" key="2">
    <source>
        <dbReference type="ARBA" id="ARBA00023163"/>
    </source>
</evidence>